<dbReference type="AlphaFoldDB" id="A0A3E1QDZ6"/>
<dbReference type="InterPro" id="IPR031303">
    <property type="entry name" value="C5_meth_CS"/>
</dbReference>
<dbReference type="GO" id="GO:0044027">
    <property type="term" value="P:negative regulation of gene expression via chromosomal CpG island methylation"/>
    <property type="evidence" value="ECO:0007669"/>
    <property type="project" value="TreeGrafter"/>
</dbReference>
<dbReference type="GO" id="GO:0003886">
    <property type="term" value="F:DNA (cytosine-5-)-methyltransferase activity"/>
    <property type="evidence" value="ECO:0007669"/>
    <property type="project" value="UniProtKB-EC"/>
</dbReference>
<dbReference type="EMBL" id="QVID01000001">
    <property type="protein sequence ID" value="RFN60378.1"/>
    <property type="molecule type" value="Genomic_DNA"/>
</dbReference>
<dbReference type="Pfam" id="PF00145">
    <property type="entry name" value="DNA_methylase"/>
    <property type="match status" value="1"/>
</dbReference>
<sequence>MSKLVIADLFSGVGGLSQGFISQGFDVEFAIEYDKDIALSYQKNHPSTKMYSQDISTIDFEELKKNHSKIDVVVGGPPCQGFSQKGKRLSVNDDRNYMFKRFIDAVEVFKPQYFVLENVPNILTTANGFFKNEIIKGFEDLGYKVNADVLNASDYGVPQNRRRAFFVGSLGKEKLSFPKVKNKKVTVKEAIYDLPFINSGEGTQESIYIELATTKFQKKLRNGSKVLHNHVATNHSKVALERLSLIPKGKGKEVLPPEHRTKSIYSGTWSRLKEDDIAATITTRFDTPSSGLFTHPILNRCLTVREAARIQSFPDSFVFYGSKTNQMKQVGNAVPPLLAAEIAKIIKLDNETAYATTK</sequence>
<keyword evidence="4" id="KW-0680">Restriction system</keyword>
<proteinExistence type="inferred from homology"/>
<dbReference type="Proteomes" id="UP000261082">
    <property type="component" value="Unassembled WGS sequence"/>
</dbReference>
<evidence type="ECO:0000256" key="3">
    <source>
        <dbReference type="ARBA" id="ARBA00022691"/>
    </source>
</evidence>
<comment type="catalytic activity">
    <reaction evidence="5 8">
        <text>a 2'-deoxycytidine in DNA + S-adenosyl-L-methionine = a 5-methyl-2'-deoxycytidine in DNA + S-adenosyl-L-homocysteine + H(+)</text>
        <dbReference type="Rhea" id="RHEA:13681"/>
        <dbReference type="Rhea" id="RHEA-COMP:11369"/>
        <dbReference type="Rhea" id="RHEA-COMP:11370"/>
        <dbReference type="ChEBI" id="CHEBI:15378"/>
        <dbReference type="ChEBI" id="CHEBI:57856"/>
        <dbReference type="ChEBI" id="CHEBI:59789"/>
        <dbReference type="ChEBI" id="CHEBI:85452"/>
        <dbReference type="ChEBI" id="CHEBI:85454"/>
        <dbReference type="EC" id="2.1.1.37"/>
    </reaction>
</comment>
<keyword evidence="1 6" id="KW-0489">Methyltransferase</keyword>
<dbReference type="SUPFAM" id="SSF53335">
    <property type="entry name" value="S-adenosyl-L-methionine-dependent methyltransferases"/>
    <property type="match status" value="1"/>
</dbReference>
<dbReference type="Gene3D" id="3.40.50.150">
    <property type="entry name" value="Vaccinia Virus protein VP39"/>
    <property type="match status" value="1"/>
</dbReference>
<name>A0A3E1QDZ6_9FLAO</name>
<keyword evidence="3 6" id="KW-0949">S-adenosyl-L-methionine</keyword>
<dbReference type="InterPro" id="IPR001525">
    <property type="entry name" value="C5_MeTfrase"/>
</dbReference>
<keyword evidence="2 6" id="KW-0808">Transferase</keyword>
<evidence type="ECO:0000256" key="6">
    <source>
        <dbReference type="PROSITE-ProRule" id="PRU01016"/>
    </source>
</evidence>
<protein>
    <recommendedName>
        <fullName evidence="8">Cytosine-specific methyltransferase</fullName>
        <ecNumber evidence="8">2.1.1.37</ecNumber>
    </recommendedName>
</protein>
<dbReference type="InterPro" id="IPR018117">
    <property type="entry name" value="C5_DNA_meth_AS"/>
</dbReference>
<keyword evidence="10" id="KW-1185">Reference proteome</keyword>
<dbReference type="InterPro" id="IPR050390">
    <property type="entry name" value="C5-Methyltransferase"/>
</dbReference>
<evidence type="ECO:0000313" key="10">
    <source>
        <dbReference type="Proteomes" id="UP000261082"/>
    </source>
</evidence>
<dbReference type="PROSITE" id="PS00094">
    <property type="entry name" value="C5_MTASE_1"/>
    <property type="match status" value="1"/>
</dbReference>
<dbReference type="PANTHER" id="PTHR10629:SF52">
    <property type="entry name" value="DNA (CYTOSINE-5)-METHYLTRANSFERASE 1"/>
    <property type="match status" value="1"/>
</dbReference>
<evidence type="ECO:0000256" key="1">
    <source>
        <dbReference type="ARBA" id="ARBA00022603"/>
    </source>
</evidence>
<evidence type="ECO:0000256" key="8">
    <source>
        <dbReference type="RuleBase" id="RU000417"/>
    </source>
</evidence>
<dbReference type="InterPro" id="IPR029063">
    <property type="entry name" value="SAM-dependent_MTases_sf"/>
</dbReference>
<dbReference type="PROSITE" id="PS00095">
    <property type="entry name" value="C5_MTASE_2"/>
    <property type="match status" value="1"/>
</dbReference>
<evidence type="ECO:0000256" key="4">
    <source>
        <dbReference type="ARBA" id="ARBA00022747"/>
    </source>
</evidence>
<dbReference type="PANTHER" id="PTHR10629">
    <property type="entry name" value="CYTOSINE-SPECIFIC METHYLTRANSFERASE"/>
    <property type="match status" value="1"/>
</dbReference>
<dbReference type="Gene3D" id="3.90.120.10">
    <property type="entry name" value="DNA Methylase, subunit A, domain 2"/>
    <property type="match status" value="1"/>
</dbReference>
<organism evidence="9 10">
    <name type="scientific">Marixanthomonas ophiurae</name>
    <dbReference type="NCBI Taxonomy" id="387659"/>
    <lineage>
        <taxon>Bacteria</taxon>
        <taxon>Pseudomonadati</taxon>
        <taxon>Bacteroidota</taxon>
        <taxon>Flavobacteriia</taxon>
        <taxon>Flavobacteriales</taxon>
        <taxon>Flavobacteriaceae</taxon>
        <taxon>Marixanthomonas</taxon>
    </lineage>
</organism>
<dbReference type="RefSeq" id="WP_117159437.1">
    <property type="nucleotide sequence ID" value="NZ_QVID01000001.1"/>
</dbReference>
<reference evidence="9 10" key="1">
    <citation type="journal article" date="2007" name="Int. J. Syst. Evol. Microbiol.">
        <title>Marixanthomonas ophiurae gen. nov., sp. nov., a marine bacterium of the family Flavobacteriaceae isolated from a deep-sea brittle star.</title>
        <authorList>
            <person name="Romanenko L.A."/>
            <person name="Uchino M."/>
            <person name="Frolova G.M."/>
            <person name="Mikhailov V.V."/>
        </authorList>
    </citation>
    <scope>NUCLEOTIDE SEQUENCE [LARGE SCALE GENOMIC DNA]</scope>
    <source>
        <strain evidence="9 10">KMM 3046</strain>
    </source>
</reference>
<accession>A0A3E1QDZ6</accession>
<dbReference type="GO" id="GO:0009307">
    <property type="term" value="P:DNA restriction-modification system"/>
    <property type="evidence" value="ECO:0007669"/>
    <property type="project" value="UniProtKB-KW"/>
</dbReference>
<evidence type="ECO:0000256" key="5">
    <source>
        <dbReference type="ARBA" id="ARBA00047422"/>
    </source>
</evidence>
<comment type="similarity">
    <text evidence="6 7">Belongs to the class I-like SAM-binding methyltransferase superfamily. C5-methyltransferase family.</text>
</comment>
<evidence type="ECO:0000256" key="7">
    <source>
        <dbReference type="RuleBase" id="RU000416"/>
    </source>
</evidence>
<comment type="caution">
    <text evidence="9">The sequence shown here is derived from an EMBL/GenBank/DDBJ whole genome shotgun (WGS) entry which is preliminary data.</text>
</comment>
<dbReference type="PROSITE" id="PS51679">
    <property type="entry name" value="SAM_MT_C5"/>
    <property type="match status" value="1"/>
</dbReference>
<dbReference type="PRINTS" id="PR00105">
    <property type="entry name" value="C5METTRFRASE"/>
</dbReference>
<feature type="active site" evidence="6">
    <location>
        <position position="79"/>
    </location>
</feature>
<dbReference type="NCBIfam" id="TIGR00675">
    <property type="entry name" value="dcm"/>
    <property type="match status" value="1"/>
</dbReference>
<dbReference type="CDD" id="cd00315">
    <property type="entry name" value="Cyt_C5_DNA_methylase"/>
    <property type="match status" value="1"/>
</dbReference>
<dbReference type="GO" id="GO:0032259">
    <property type="term" value="P:methylation"/>
    <property type="evidence" value="ECO:0007669"/>
    <property type="project" value="UniProtKB-KW"/>
</dbReference>
<dbReference type="EC" id="2.1.1.37" evidence="8"/>
<dbReference type="OrthoDB" id="32195at2"/>
<dbReference type="GO" id="GO:0003677">
    <property type="term" value="F:DNA binding"/>
    <property type="evidence" value="ECO:0007669"/>
    <property type="project" value="TreeGrafter"/>
</dbReference>
<evidence type="ECO:0000256" key="2">
    <source>
        <dbReference type="ARBA" id="ARBA00022679"/>
    </source>
</evidence>
<evidence type="ECO:0000313" key="9">
    <source>
        <dbReference type="EMBL" id="RFN60378.1"/>
    </source>
</evidence>
<gene>
    <name evidence="9" type="ORF">DZ858_10165</name>
</gene>